<accession>A0A8J5XJI8</accession>
<organism evidence="10 11">
    <name type="scientific">Diacronema lutheri</name>
    <name type="common">Unicellular marine alga</name>
    <name type="synonym">Monochrysis lutheri</name>
    <dbReference type="NCBI Taxonomy" id="2081491"/>
    <lineage>
        <taxon>Eukaryota</taxon>
        <taxon>Haptista</taxon>
        <taxon>Haptophyta</taxon>
        <taxon>Pavlovophyceae</taxon>
        <taxon>Pavlovales</taxon>
        <taxon>Pavlovaceae</taxon>
        <taxon>Diacronema</taxon>
    </lineage>
</organism>
<dbReference type="Gene3D" id="3.40.50.10860">
    <property type="entry name" value="Leucine Dehydrogenase, chain A, domain 1"/>
    <property type="match status" value="1"/>
</dbReference>
<dbReference type="GO" id="GO:0004488">
    <property type="term" value="F:methylenetetrahydrofolate dehydrogenase (NADP+) activity"/>
    <property type="evidence" value="ECO:0007669"/>
    <property type="project" value="InterPro"/>
</dbReference>
<keyword evidence="6" id="KW-0511">Multifunctional enzyme</keyword>
<feature type="domain" description="Tetrahydrofolate dehydrogenase/cyclohydrolase NAD(P)-binding" evidence="9">
    <location>
        <begin position="178"/>
        <end position="325"/>
    </location>
</feature>
<feature type="domain" description="Tetrahydrofolate dehydrogenase/cyclohydrolase catalytic" evidence="8">
    <location>
        <begin position="42"/>
        <end position="155"/>
    </location>
</feature>
<dbReference type="Proteomes" id="UP000751190">
    <property type="component" value="Unassembled WGS sequence"/>
</dbReference>
<dbReference type="PANTHER" id="PTHR48099:SF5">
    <property type="entry name" value="C-1-TETRAHYDROFOLATE SYNTHASE, CYTOPLASMIC"/>
    <property type="match status" value="1"/>
</dbReference>
<dbReference type="PRINTS" id="PR00085">
    <property type="entry name" value="THFDHDRGNASE"/>
</dbReference>
<dbReference type="InterPro" id="IPR036291">
    <property type="entry name" value="NAD(P)-bd_dom_sf"/>
</dbReference>
<evidence type="ECO:0000256" key="6">
    <source>
        <dbReference type="ARBA" id="ARBA00023268"/>
    </source>
</evidence>
<gene>
    <name evidence="10" type="ORF">KFE25_005408</name>
</gene>
<evidence type="ECO:0008006" key="12">
    <source>
        <dbReference type="Google" id="ProtNLM"/>
    </source>
</evidence>
<dbReference type="AlphaFoldDB" id="A0A8J5XJI8"/>
<keyword evidence="5" id="KW-0560">Oxidoreductase</keyword>
<evidence type="ECO:0000256" key="2">
    <source>
        <dbReference type="ARBA" id="ARBA00022563"/>
    </source>
</evidence>
<evidence type="ECO:0000259" key="9">
    <source>
        <dbReference type="Pfam" id="PF02882"/>
    </source>
</evidence>
<dbReference type="OrthoDB" id="5126881at2759"/>
<dbReference type="GO" id="GO:0005829">
    <property type="term" value="C:cytosol"/>
    <property type="evidence" value="ECO:0007669"/>
    <property type="project" value="TreeGrafter"/>
</dbReference>
<dbReference type="Pfam" id="PF02882">
    <property type="entry name" value="THF_DHG_CYH_C"/>
    <property type="match status" value="1"/>
</dbReference>
<evidence type="ECO:0000256" key="3">
    <source>
        <dbReference type="ARBA" id="ARBA00022801"/>
    </source>
</evidence>
<keyword evidence="3" id="KW-0378">Hydrolase</keyword>
<feature type="chain" id="PRO_5035162818" description="Methenyltetrahydrofolate cyclohydrolase" evidence="7">
    <location>
        <begin position="29"/>
        <end position="374"/>
    </location>
</feature>
<evidence type="ECO:0000256" key="7">
    <source>
        <dbReference type="SAM" id="SignalP"/>
    </source>
</evidence>
<evidence type="ECO:0000256" key="5">
    <source>
        <dbReference type="ARBA" id="ARBA00023002"/>
    </source>
</evidence>
<reference evidence="10" key="1">
    <citation type="submission" date="2021-05" db="EMBL/GenBank/DDBJ databases">
        <title>The genome of the haptophyte Pavlova lutheri (Diacronema luteri, Pavlovales) - a model for lipid biosynthesis in eukaryotic algae.</title>
        <authorList>
            <person name="Hulatt C.J."/>
            <person name="Posewitz M.C."/>
        </authorList>
    </citation>
    <scope>NUCLEOTIDE SEQUENCE</scope>
    <source>
        <strain evidence="10">NIVA-4/92</strain>
    </source>
</reference>
<keyword evidence="11" id="KW-1185">Reference proteome</keyword>
<protein>
    <recommendedName>
        <fullName evidence="12">Methenyltetrahydrofolate cyclohydrolase</fullName>
    </recommendedName>
</protein>
<dbReference type="InterPro" id="IPR000672">
    <property type="entry name" value="THF_DH/CycHdrlase"/>
</dbReference>
<dbReference type="Pfam" id="PF00763">
    <property type="entry name" value="THF_DHG_CYH"/>
    <property type="match status" value="1"/>
</dbReference>
<evidence type="ECO:0000259" key="8">
    <source>
        <dbReference type="Pfam" id="PF00763"/>
    </source>
</evidence>
<comment type="caution">
    <text evidence="10">The sequence shown here is derived from an EMBL/GenBank/DDBJ whole genome shotgun (WGS) entry which is preliminary data.</text>
</comment>
<dbReference type="GO" id="GO:0035999">
    <property type="term" value="P:tetrahydrofolate interconversion"/>
    <property type="evidence" value="ECO:0007669"/>
    <property type="project" value="TreeGrafter"/>
</dbReference>
<name>A0A8J5XJI8_DIALT</name>
<dbReference type="InterPro" id="IPR046346">
    <property type="entry name" value="Aminoacid_DH-like_N_sf"/>
</dbReference>
<dbReference type="InterPro" id="IPR020630">
    <property type="entry name" value="THF_DH/CycHdrlase_cat_dom"/>
</dbReference>
<dbReference type="PANTHER" id="PTHR48099">
    <property type="entry name" value="C-1-TETRAHYDROFOLATE SYNTHASE, CYTOPLASMIC-RELATED"/>
    <property type="match status" value="1"/>
</dbReference>
<dbReference type="InterPro" id="IPR020631">
    <property type="entry name" value="THF_DH/CycHdrlase_NAD-bd_dom"/>
</dbReference>
<dbReference type="EMBL" id="JAGTXO010000009">
    <property type="protein sequence ID" value="KAG8465838.1"/>
    <property type="molecule type" value="Genomic_DNA"/>
</dbReference>
<evidence type="ECO:0000256" key="4">
    <source>
        <dbReference type="ARBA" id="ARBA00022857"/>
    </source>
</evidence>
<evidence type="ECO:0000313" key="11">
    <source>
        <dbReference type="Proteomes" id="UP000751190"/>
    </source>
</evidence>
<evidence type="ECO:0000256" key="1">
    <source>
        <dbReference type="ARBA" id="ARBA00004777"/>
    </source>
</evidence>
<evidence type="ECO:0000313" key="10">
    <source>
        <dbReference type="EMBL" id="KAG8465838.1"/>
    </source>
</evidence>
<proteinExistence type="predicted"/>
<keyword evidence="2" id="KW-0554">One-carbon metabolism</keyword>
<dbReference type="GO" id="GO:0004477">
    <property type="term" value="F:methenyltetrahydrofolate cyclohydrolase activity"/>
    <property type="evidence" value="ECO:0007669"/>
    <property type="project" value="TreeGrafter"/>
</dbReference>
<dbReference type="SUPFAM" id="SSF53223">
    <property type="entry name" value="Aminoacid dehydrogenase-like, N-terminal domain"/>
    <property type="match status" value="1"/>
</dbReference>
<dbReference type="OMA" id="SPEWKFR"/>
<feature type="signal peptide" evidence="7">
    <location>
        <begin position="1"/>
        <end position="28"/>
    </location>
</feature>
<sequence>MAEALLCPLTVALSSVLTLSWLERHGAARPERSLESVAVIMRGDHVERELWDELSDELAHMSAEHAVSPHLIFLTATETARGYASRERSVLARELPGLLTSERQLPASIRTDALLHIVRTLNADPTVQAISIHLPLPSAVDAPRVFAALCAEKDAQGLGALNYRELCLKLGRPIAVPPIAAAVLEALRRGTVALEGRRAVVLGRSSTVGGPIAQLLMRSNATVTVVTSFTPAADVPAIVRSADVLVATTNVPNSVRGAWLKRGVAVIDVGKGGAGSERAPTGTPKLGDVRLDEAMTVASFVAPSPNGVERLLLPMLARNVLDCTRASLDELLPELIEQPSAAGSHSFSSPLASPEWKFRQRLEVGRAESGADCT</sequence>
<dbReference type="SUPFAM" id="SSF51735">
    <property type="entry name" value="NAD(P)-binding Rossmann-fold domains"/>
    <property type="match status" value="1"/>
</dbReference>
<keyword evidence="4" id="KW-0521">NADP</keyword>
<comment type="pathway">
    <text evidence="1">One-carbon metabolism; tetrahydrofolate interconversion.</text>
</comment>
<dbReference type="Gene3D" id="3.40.50.720">
    <property type="entry name" value="NAD(P)-binding Rossmann-like Domain"/>
    <property type="match status" value="1"/>
</dbReference>
<keyword evidence="7" id="KW-0732">Signal</keyword>